<dbReference type="AlphaFoldDB" id="A0A251SE12"/>
<feature type="domain" description="RPW8" evidence="5">
    <location>
        <begin position="1"/>
        <end position="143"/>
    </location>
</feature>
<dbReference type="GO" id="GO:0006952">
    <property type="term" value="P:defense response"/>
    <property type="evidence" value="ECO:0007669"/>
    <property type="project" value="UniProtKB-KW"/>
</dbReference>
<dbReference type="PROSITE" id="PS51153">
    <property type="entry name" value="RPW8"/>
    <property type="match status" value="1"/>
</dbReference>
<protein>
    <submittedName>
        <fullName evidence="6">Powdery mildew resistance protein, RPW8</fullName>
    </submittedName>
    <submittedName>
        <fullName evidence="7">Putative disease resistance protein (CC-NBS-LRR class) family</fullName>
    </submittedName>
</protein>
<accession>A0A251SE12</accession>
<dbReference type="Gramene" id="mRNA:HanXRQr2_Chr09g0398911">
    <property type="protein sequence ID" value="mRNA:HanXRQr2_Chr09g0398911"/>
    <property type="gene ID" value="HanXRQr2_Chr09g0398911"/>
</dbReference>
<evidence type="ECO:0000313" key="8">
    <source>
        <dbReference type="Proteomes" id="UP000215914"/>
    </source>
</evidence>
<reference evidence="6 8" key="1">
    <citation type="journal article" date="2017" name="Nature">
        <title>The sunflower genome provides insights into oil metabolism, flowering and Asterid evolution.</title>
        <authorList>
            <person name="Badouin H."/>
            <person name="Gouzy J."/>
            <person name="Grassa C.J."/>
            <person name="Murat F."/>
            <person name="Staton S.E."/>
            <person name="Cottret L."/>
            <person name="Lelandais-Briere C."/>
            <person name="Owens G.L."/>
            <person name="Carrere S."/>
            <person name="Mayjonade B."/>
            <person name="Legrand L."/>
            <person name="Gill N."/>
            <person name="Kane N.C."/>
            <person name="Bowers J.E."/>
            <person name="Hubner S."/>
            <person name="Bellec A."/>
            <person name="Berard A."/>
            <person name="Berges H."/>
            <person name="Blanchet N."/>
            <person name="Boniface M.C."/>
            <person name="Brunel D."/>
            <person name="Catrice O."/>
            <person name="Chaidir N."/>
            <person name="Claudel C."/>
            <person name="Donnadieu C."/>
            <person name="Faraut T."/>
            <person name="Fievet G."/>
            <person name="Helmstetter N."/>
            <person name="King M."/>
            <person name="Knapp S.J."/>
            <person name="Lai Z."/>
            <person name="Le Paslier M.C."/>
            <person name="Lippi Y."/>
            <person name="Lorenzon L."/>
            <person name="Mandel J.R."/>
            <person name="Marage G."/>
            <person name="Marchand G."/>
            <person name="Marquand E."/>
            <person name="Bret-Mestries E."/>
            <person name="Morien E."/>
            <person name="Nambeesan S."/>
            <person name="Nguyen T."/>
            <person name="Pegot-Espagnet P."/>
            <person name="Pouilly N."/>
            <person name="Raftis F."/>
            <person name="Sallet E."/>
            <person name="Schiex T."/>
            <person name="Thomas J."/>
            <person name="Vandecasteele C."/>
            <person name="Vares D."/>
            <person name="Vear F."/>
            <person name="Vautrin S."/>
            <person name="Crespi M."/>
            <person name="Mangin B."/>
            <person name="Burke J.M."/>
            <person name="Salse J."/>
            <person name="Munos S."/>
            <person name="Vincourt P."/>
            <person name="Rieseberg L.H."/>
            <person name="Langlade N.B."/>
        </authorList>
    </citation>
    <scope>NUCLEOTIDE SEQUENCE [LARGE SCALE GENOMIC DNA]</scope>
    <source>
        <strain evidence="8">cv. SF193</strain>
        <tissue evidence="6">Leaves</tissue>
    </source>
</reference>
<dbReference type="PRINTS" id="PR00364">
    <property type="entry name" value="DISEASERSIST"/>
</dbReference>
<dbReference type="Gene3D" id="1.10.8.430">
    <property type="entry name" value="Helical domain of apoptotic protease-activating factors"/>
    <property type="match status" value="1"/>
</dbReference>
<dbReference type="SUPFAM" id="SSF52047">
    <property type="entry name" value="RNI-like"/>
    <property type="match status" value="1"/>
</dbReference>
<gene>
    <name evidence="7" type="ORF">HannXRQ_Chr14g0430731</name>
    <name evidence="6" type="ORF">HanXRQr2_Chr09g0398911</name>
</gene>
<evidence type="ECO:0000259" key="5">
    <source>
        <dbReference type="PROSITE" id="PS51153"/>
    </source>
</evidence>
<dbReference type="InterPro" id="IPR002182">
    <property type="entry name" value="NB-ARC"/>
</dbReference>
<dbReference type="OMA" id="DISDCIN"/>
<dbReference type="EMBL" id="CM007903">
    <property type="protein sequence ID" value="OTF97089.1"/>
    <property type="molecule type" value="Genomic_DNA"/>
</dbReference>
<dbReference type="InterPro" id="IPR027417">
    <property type="entry name" value="P-loop_NTPase"/>
</dbReference>
<dbReference type="PANTHER" id="PTHR36766:SF32">
    <property type="entry name" value="POWDERY MILDEW RESISTANCE PROTEIN, RPW8"/>
    <property type="match status" value="1"/>
</dbReference>
<dbReference type="FunCoup" id="A0A251SE12">
    <property type="interactions" value="428"/>
</dbReference>
<dbReference type="InParanoid" id="A0A251SE12"/>
<dbReference type="Gene3D" id="1.10.10.10">
    <property type="entry name" value="Winged helix-like DNA-binding domain superfamily/Winged helix DNA-binding domain"/>
    <property type="match status" value="1"/>
</dbReference>
<dbReference type="Gene3D" id="3.40.50.300">
    <property type="entry name" value="P-loop containing nucleotide triphosphate hydrolases"/>
    <property type="match status" value="1"/>
</dbReference>
<dbReference type="PANTHER" id="PTHR36766">
    <property type="entry name" value="PLANT BROAD-SPECTRUM MILDEW RESISTANCE PROTEIN RPW8"/>
    <property type="match status" value="1"/>
</dbReference>
<dbReference type="Pfam" id="PF00931">
    <property type="entry name" value="NB-ARC"/>
    <property type="match status" value="1"/>
</dbReference>
<dbReference type="InterPro" id="IPR008808">
    <property type="entry name" value="Powdery_mildew-R_dom"/>
</dbReference>
<dbReference type="Pfam" id="PF05659">
    <property type="entry name" value="RPW8"/>
    <property type="match status" value="1"/>
</dbReference>
<dbReference type="Gene3D" id="3.80.10.10">
    <property type="entry name" value="Ribonuclease Inhibitor"/>
    <property type="match status" value="1"/>
</dbReference>
<dbReference type="EMBL" id="MNCJ02000324">
    <property type="protein sequence ID" value="KAF5791799.1"/>
    <property type="molecule type" value="Genomic_DNA"/>
</dbReference>
<keyword evidence="4" id="KW-0611">Plant defense</keyword>
<evidence type="ECO:0000256" key="2">
    <source>
        <dbReference type="ARBA" id="ARBA00022614"/>
    </source>
</evidence>
<dbReference type="GO" id="GO:0043531">
    <property type="term" value="F:ADP binding"/>
    <property type="evidence" value="ECO:0007669"/>
    <property type="project" value="InterPro"/>
</dbReference>
<evidence type="ECO:0000256" key="3">
    <source>
        <dbReference type="ARBA" id="ARBA00022737"/>
    </source>
</evidence>
<evidence type="ECO:0000256" key="4">
    <source>
        <dbReference type="ARBA" id="ARBA00022821"/>
    </source>
</evidence>
<dbReference type="SUPFAM" id="SSF52540">
    <property type="entry name" value="P-loop containing nucleoside triphosphate hydrolases"/>
    <property type="match status" value="1"/>
</dbReference>
<keyword evidence="2" id="KW-0433">Leucine-rich repeat</keyword>
<evidence type="ECO:0000256" key="1">
    <source>
        <dbReference type="ARBA" id="ARBA00008894"/>
    </source>
</evidence>
<proteinExistence type="inferred from homology"/>
<evidence type="ECO:0000313" key="6">
    <source>
        <dbReference type="EMBL" id="KAF5791799.1"/>
    </source>
</evidence>
<reference evidence="7" key="2">
    <citation type="submission" date="2017-02" db="EMBL/GenBank/DDBJ databases">
        <title>Sunflower complete genome.</title>
        <authorList>
            <person name="Langlade N."/>
            <person name="Munos S."/>
        </authorList>
    </citation>
    <scope>NUCLEOTIDE SEQUENCE [LARGE SCALE GENOMIC DNA]</scope>
    <source>
        <tissue evidence="7">Leaves</tissue>
    </source>
</reference>
<dbReference type="InterPro" id="IPR036388">
    <property type="entry name" value="WH-like_DNA-bd_sf"/>
</dbReference>
<keyword evidence="8" id="KW-1185">Reference proteome</keyword>
<dbReference type="InterPro" id="IPR032675">
    <property type="entry name" value="LRR_dom_sf"/>
</dbReference>
<name>A0A251SE12_HELAN</name>
<sequence>MALETGVIELMEAVALEIKRTPKFTTLLKRLDKTLTNIQPILHESGRLSKVLDRPEPETEMFIIYLGNGKKLVLECSMIKCWNVYEKFDHANKLIRLDHELLRFFQVELQDNMTLSLRTLKEVYDLGDKMDRVLSTVTNRAGGFSSSFGVPELPDFIVGLDAHLQELKRILLNVADQVLTVSAPGGCGKTTLAKMLCHDNEIKGIFGDNIFYITVSRTTSLKTIVQKIFVHHLHVKNCEFQSDEDAKNQLENMISQMGSEKILLVLDDVWAESQSIIQALKFPIPGYKILVTSRSLFTIASTYKLGLLNDEDARTLFYHSAFPCDGDRINVPEDLIIKMVKSCKGFPLALKAVGASLRGQGEVEWRTTLKKWSEGQSIFDSNSELLLSLRASVDALVESLPIAHECFLDMGSFPEDEKIAASALMDLWIELYNLDKEGMYTIEFLLELSSRNLLNLIVASKNASELEGYCNEHYVTQHDLLRDLAIHLSSQDPIPQRKRLLIEIHANDIPAWWIKQTQQPISARLLSITTDETFSSDWYDLKAPKVEVLVLNTQGKKYALPHFIKTMNELKALNVTSYGIYPSELHELTSISHLSNLKRMRLEHVSLSPSIQFIYELKNLQKLSFIMCEIGNALESCTVDSPSMSPNLMEFEMANALDSGSVDSSPMPPNLTELEIDGCYDLKQAPASICYLVHLKKLSIINCHELDTLPKALGSLLNLEILRVHSCTRLAKLPESIGNLRNLMYLDISDCLSINSLPYQIGELNGLRVFKMSGCHGLEELPASVTKLSLLEDVICDEETSYLWRYYESDLRDTKINVVEDDRLANFMKIVG</sequence>
<dbReference type="InterPro" id="IPR042197">
    <property type="entry name" value="Apaf_helical"/>
</dbReference>
<keyword evidence="3" id="KW-0677">Repeat</keyword>
<evidence type="ECO:0000313" key="7">
    <source>
        <dbReference type="EMBL" id="OTF97089.1"/>
    </source>
</evidence>
<dbReference type="Proteomes" id="UP000215914">
    <property type="component" value="Chromosome 14"/>
</dbReference>
<reference evidence="6" key="3">
    <citation type="submission" date="2020-06" db="EMBL/GenBank/DDBJ databases">
        <title>Helianthus annuus Genome sequencing and assembly Release 2.</title>
        <authorList>
            <person name="Gouzy J."/>
            <person name="Langlade N."/>
            <person name="Munos S."/>
        </authorList>
    </citation>
    <scope>NUCLEOTIDE SEQUENCE</scope>
    <source>
        <tissue evidence="6">Leaves</tissue>
    </source>
</reference>
<organism evidence="7 8">
    <name type="scientific">Helianthus annuus</name>
    <name type="common">Common sunflower</name>
    <dbReference type="NCBI Taxonomy" id="4232"/>
    <lineage>
        <taxon>Eukaryota</taxon>
        <taxon>Viridiplantae</taxon>
        <taxon>Streptophyta</taxon>
        <taxon>Embryophyta</taxon>
        <taxon>Tracheophyta</taxon>
        <taxon>Spermatophyta</taxon>
        <taxon>Magnoliopsida</taxon>
        <taxon>eudicotyledons</taxon>
        <taxon>Gunneridae</taxon>
        <taxon>Pentapetalae</taxon>
        <taxon>asterids</taxon>
        <taxon>campanulids</taxon>
        <taxon>Asterales</taxon>
        <taxon>Asteraceae</taxon>
        <taxon>Asteroideae</taxon>
        <taxon>Heliantheae alliance</taxon>
        <taxon>Heliantheae</taxon>
        <taxon>Helianthus</taxon>
    </lineage>
</organism>
<comment type="similarity">
    <text evidence="1">Belongs to the disease resistance NB-LRR family.</text>
</comment>